<evidence type="ECO:0000256" key="2">
    <source>
        <dbReference type="ARBA" id="ARBA00022475"/>
    </source>
</evidence>
<dbReference type="Gene3D" id="3.90.550.10">
    <property type="entry name" value="Spore Coat Polysaccharide Biosynthesis Protein SpsA, Chain A"/>
    <property type="match status" value="1"/>
</dbReference>
<dbReference type="RefSeq" id="WP_204607372.1">
    <property type="nucleotide sequence ID" value="NZ_BAAAJX010000017.1"/>
</dbReference>
<sequence>MTLRLDVVVPAHDEQDRIVACLEALATAVSNLRHERPHVSVHVSVVLDGCTDDTAALVHAHADGAAWLDTLVTDHVGVGRARSLGAAHALARPVAGALVSAGRQRTDEPAVDHDDADLDQRWLAHTDADSRVAAGWLVQQLDALVSGAHVLVGAVVPDPDDLDAVVLARWQATHPPGATLGHVHGANLGIRADAYRAVGGFDPVPEHEDVRLVARARALGLRVDATTSLPVVTSGRFDGRTPGGYAEHLRRTYGDAS</sequence>
<reference evidence="6 7" key="1">
    <citation type="journal article" date="2019" name="Int. J. Syst. Evol. Microbiol.">
        <title>The Global Catalogue of Microorganisms (GCM) 10K type strain sequencing project: providing services to taxonomists for standard genome sequencing and annotation.</title>
        <authorList>
            <consortium name="The Broad Institute Genomics Platform"/>
            <consortium name="The Broad Institute Genome Sequencing Center for Infectious Disease"/>
            <person name="Wu L."/>
            <person name="Ma J."/>
        </authorList>
    </citation>
    <scope>NUCLEOTIDE SEQUENCE [LARGE SCALE GENOMIC DNA]</scope>
    <source>
        <strain evidence="6 7">JCM 12140</strain>
    </source>
</reference>
<evidence type="ECO:0000256" key="4">
    <source>
        <dbReference type="ARBA" id="ARBA00022679"/>
    </source>
</evidence>
<keyword evidence="2" id="KW-1003">Cell membrane</keyword>
<organism evidence="6 7">
    <name type="scientific">Curtobacterium herbarum</name>
    <dbReference type="NCBI Taxonomy" id="150122"/>
    <lineage>
        <taxon>Bacteria</taxon>
        <taxon>Bacillati</taxon>
        <taxon>Actinomycetota</taxon>
        <taxon>Actinomycetes</taxon>
        <taxon>Micrococcales</taxon>
        <taxon>Microbacteriaceae</taxon>
        <taxon>Curtobacterium</taxon>
    </lineage>
</organism>
<dbReference type="EMBL" id="BAAAJX010000017">
    <property type="protein sequence ID" value="GAA1494677.1"/>
    <property type="molecule type" value="Genomic_DNA"/>
</dbReference>
<keyword evidence="4" id="KW-0808">Transferase</keyword>
<dbReference type="PANTHER" id="PTHR43646:SF2">
    <property type="entry name" value="GLYCOSYLTRANSFERASE 2-LIKE DOMAIN-CONTAINING PROTEIN"/>
    <property type="match status" value="1"/>
</dbReference>
<evidence type="ECO:0000313" key="6">
    <source>
        <dbReference type="EMBL" id="GAA1494677.1"/>
    </source>
</evidence>
<gene>
    <name evidence="6" type="ORF">GCM10009627_30230</name>
</gene>
<dbReference type="PANTHER" id="PTHR43646">
    <property type="entry name" value="GLYCOSYLTRANSFERASE"/>
    <property type="match status" value="1"/>
</dbReference>
<keyword evidence="7" id="KW-1185">Reference proteome</keyword>
<comment type="subcellular location">
    <subcellularLocation>
        <location evidence="1">Cell membrane</location>
    </subcellularLocation>
</comment>
<comment type="caution">
    <text evidence="6">The sequence shown here is derived from an EMBL/GenBank/DDBJ whole genome shotgun (WGS) entry which is preliminary data.</text>
</comment>
<evidence type="ECO:0000256" key="5">
    <source>
        <dbReference type="ARBA" id="ARBA00023136"/>
    </source>
</evidence>
<proteinExistence type="predicted"/>
<evidence type="ECO:0000256" key="3">
    <source>
        <dbReference type="ARBA" id="ARBA00022676"/>
    </source>
</evidence>
<accession>A0ABN1ZGJ4</accession>
<dbReference type="SUPFAM" id="SSF53448">
    <property type="entry name" value="Nucleotide-diphospho-sugar transferases"/>
    <property type="match status" value="1"/>
</dbReference>
<evidence type="ECO:0000256" key="1">
    <source>
        <dbReference type="ARBA" id="ARBA00004236"/>
    </source>
</evidence>
<keyword evidence="5" id="KW-0472">Membrane</keyword>
<keyword evidence="3" id="KW-0328">Glycosyltransferase</keyword>
<dbReference type="Proteomes" id="UP001501742">
    <property type="component" value="Unassembled WGS sequence"/>
</dbReference>
<name>A0ABN1ZGJ4_9MICO</name>
<dbReference type="InterPro" id="IPR029044">
    <property type="entry name" value="Nucleotide-diphossugar_trans"/>
</dbReference>
<evidence type="ECO:0000313" key="7">
    <source>
        <dbReference type="Proteomes" id="UP001501742"/>
    </source>
</evidence>
<protein>
    <submittedName>
        <fullName evidence="6">Glycosyltransferase family 2 protein</fullName>
    </submittedName>
</protein>